<reference evidence="2 3" key="1">
    <citation type="submission" date="2019-09" db="EMBL/GenBank/DDBJ databases">
        <title>Parvibaculum sedimenti sp. nov., isolated from sediment.</title>
        <authorList>
            <person name="Wang Y."/>
        </authorList>
    </citation>
    <scope>NUCLEOTIDE SEQUENCE [LARGE SCALE GENOMIC DNA]</scope>
    <source>
        <strain evidence="2 3">HXT-9</strain>
    </source>
</reference>
<comment type="caution">
    <text evidence="2">The sequence shown here is derived from an EMBL/GenBank/DDBJ whole genome shotgun (WGS) entry which is preliminary data.</text>
</comment>
<dbReference type="Gene3D" id="1.10.12.10">
    <property type="entry name" value="Lyase 2-enoyl-coa Hydratase, Chain A, domain 2"/>
    <property type="match status" value="1"/>
</dbReference>
<evidence type="ECO:0000256" key="1">
    <source>
        <dbReference type="ARBA" id="ARBA00005254"/>
    </source>
</evidence>
<dbReference type="Gene3D" id="3.90.226.10">
    <property type="entry name" value="2-enoyl-CoA Hydratase, Chain A, domain 1"/>
    <property type="match status" value="1"/>
</dbReference>
<proteinExistence type="inferred from homology"/>
<gene>
    <name evidence="2" type="ORF">F2P47_08460</name>
</gene>
<dbReference type="InterPro" id="IPR029045">
    <property type="entry name" value="ClpP/crotonase-like_dom_sf"/>
</dbReference>
<protein>
    <submittedName>
        <fullName evidence="2">Enoyl-CoA hydratase</fullName>
    </submittedName>
</protein>
<dbReference type="EMBL" id="WESC01000006">
    <property type="protein sequence ID" value="KAB7740549.1"/>
    <property type="molecule type" value="Genomic_DNA"/>
</dbReference>
<accession>A0A6N6VIB5</accession>
<dbReference type="SUPFAM" id="SSF52096">
    <property type="entry name" value="ClpP/crotonase"/>
    <property type="match status" value="1"/>
</dbReference>
<sequence>MSERTTIKLETKDGIALLTLNRPEVLNSINTALIADMREAVAEVAADDEARVLVITGAGRGFCAGADLAAQGKRSEGMSVGQGVAHGMEIGFNPMMRELHELKKPIICAVNGTTAGGGVGLALVADIVIAAKSASFIQVFGPKLGLIPDLGTTWTLPRLIGRARALALTLTGDKLSAETAAEWGMIWKCVDDEKLMEEVMTLAGKLAKGPTGAFAEIRKAIDVSGHNTFAAQLDYERITQGQMGDHPNFVEGVTAFLQKREPKFKP</sequence>
<keyword evidence="3" id="KW-1185">Reference proteome</keyword>
<dbReference type="InterPro" id="IPR001753">
    <property type="entry name" value="Enoyl-CoA_hydra/iso"/>
</dbReference>
<dbReference type="GO" id="GO:0003824">
    <property type="term" value="F:catalytic activity"/>
    <property type="evidence" value="ECO:0007669"/>
    <property type="project" value="UniProtKB-ARBA"/>
</dbReference>
<dbReference type="CDD" id="cd06558">
    <property type="entry name" value="crotonase-like"/>
    <property type="match status" value="1"/>
</dbReference>
<dbReference type="PANTHER" id="PTHR43802">
    <property type="entry name" value="ENOYL-COA HYDRATASE"/>
    <property type="match status" value="1"/>
</dbReference>
<dbReference type="AlphaFoldDB" id="A0A6N6VIB5"/>
<dbReference type="Pfam" id="PF00378">
    <property type="entry name" value="ECH_1"/>
    <property type="match status" value="1"/>
</dbReference>
<comment type="similarity">
    <text evidence="1">Belongs to the enoyl-CoA hydratase/isomerase family.</text>
</comment>
<organism evidence="2 3">
    <name type="scientific">Parvibaculum sedimenti</name>
    <dbReference type="NCBI Taxonomy" id="2608632"/>
    <lineage>
        <taxon>Bacteria</taxon>
        <taxon>Pseudomonadati</taxon>
        <taxon>Pseudomonadota</taxon>
        <taxon>Alphaproteobacteria</taxon>
        <taxon>Hyphomicrobiales</taxon>
        <taxon>Parvibaculaceae</taxon>
        <taxon>Parvibaculum</taxon>
    </lineage>
</organism>
<dbReference type="Proteomes" id="UP000468901">
    <property type="component" value="Unassembled WGS sequence"/>
</dbReference>
<dbReference type="InterPro" id="IPR014748">
    <property type="entry name" value="Enoyl-CoA_hydra_C"/>
</dbReference>
<name>A0A6N6VIB5_9HYPH</name>
<evidence type="ECO:0000313" key="2">
    <source>
        <dbReference type="EMBL" id="KAB7740549.1"/>
    </source>
</evidence>
<dbReference type="PANTHER" id="PTHR43802:SF1">
    <property type="entry name" value="IP11341P-RELATED"/>
    <property type="match status" value="1"/>
</dbReference>
<evidence type="ECO:0000313" key="3">
    <source>
        <dbReference type="Proteomes" id="UP000468901"/>
    </source>
</evidence>
<dbReference type="RefSeq" id="WP_152215913.1">
    <property type="nucleotide sequence ID" value="NZ_WESC01000006.1"/>
</dbReference>